<feature type="compositionally biased region" description="Low complexity" evidence="1">
    <location>
        <begin position="8"/>
        <end position="20"/>
    </location>
</feature>
<sequence>MTDGLPKNNTNGANNNNTTNVSNLEMINESFEDVSITYNSLARSHTLITTNFPRRNSSHQLLKSQKQHQPQQYFQQQQQHQAQISSIPSTGSITSLNSDFFSTLNSSNSHINKSNSCGLNLNRSNTNPGIIGKNTSSWSVNNSKDQLLKSTASLNNIPNVNVNINPLANGNYLNRSHSIASNTTINTNNTSNATITNHSINGTSGQLKYSNSISSSTISNNQRLKLHHTKSLKLNRKILHNDNVVNDNVDRFHL</sequence>
<dbReference type="AlphaFoldDB" id="A0A9W6WDY5"/>
<comment type="caution">
    <text evidence="2">The sequence shown here is derived from an EMBL/GenBank/DDBJ whole genome shotgun (WGS) entry which is preliminary data.</text>
</comment>
<feature type="region of interest" description="Disordered" evidence="1">
    <location>
        <begin position="1"/>
        <end position="20"/>
    </location>
</feature>
<reference evidence="2" key="1">
    <citation type="submission" date="2023-04" db="EMBL/GenBank/DDBJ databases">
        <title>Candida boidinii NBRC 10035.</title>
        <authorList>
            <person name="Ichikawa N."/>
            <person name="Sato H."/>
            <person name="Tonouchi N."/>
        </authorList>
    </citation>
    <scope>NUCLEOTIDE SEQUENCE</scope>
    <source>
        <strain evidence="2">NBRC 10035</strain>
    </source>
</reference>
<proteinExistence type="predicted"/>
<keyword evidence="3" id="KW-1185">Reference proteome</keyword>
<organism evidence="2 3">
    <name type="scientific">Candida boidinii</name>
    <name type="common">Yeast</name>
    <dbReference type="NCBI Taxonomy" id="5477"/>
    <lineage>
        <taxon>Eukaryota</taxon>
        <taxon>Fungi</taxon>
        <taxon>Dikarya</taxon>
        <taxon>Ascomycota</taxon>
        <taxon>Saccharomycotina</taxon>
        <taxon>Pichiomycetes</taxon>
        <taxon>Pichiales</taxon>
        <taxon>Pichiaceae</taxon>
        <taxon>Ogataea</taxon>
        <taxon>Ogataea/Candida clade</taxon>
    </lineage>
</organism>
<dbReference type="Proteomes" id="UP001165120">
    <property type="component" value="Unassembled WGS sequence"/>
</dbReference>
<dbReference type="EMBL" id="BSXN01000192">
    <property type="protein sequence ID" value="GME67539.1"/>
    <property type="molecule type" value="Genomic_DNA"/>
</dbReference>
<accession>A0A9W6WDY5</accession>
<evidence type="ECO:0000313" key="3">
    <source>
        <dbReference type="Proteomes" id="UP001165120"/>
    </source>
</evidence>
<evidence type="ECO:0000256" key="1">
    <source>
        <dbReference type="SAM" id="MobiDB-lite"/>
    </source>
</evidence>
<protein>
    <submittedName>
        <fullName evidence="2">Unnamed protein product</fullName>
    </submittedName>
</protein>
<gene>
    <name evidence="2" type="ORF">Cboi02_000094100</name>
</gene>
<name>A0A9W6WDY5_CANBO</name>
<evidence type="ECO:0000313" key="2">
    <source>
        <dbReference type="EMBL" id="GME67539.1"/>
    </source>
</evidence>